<evidence type="ECO:0000313" key="13">
    <source>
        <dbReference type="Proteomes" id="UP001595752"/>
    </source>
</evidence>
<keyword evidence="5 8" id="KW-0324">Glycolysis</keyword>
<gene>
    <name evidence="8 12" type="primary">gpmI</name>
    <name evidence="12" type="ORF">ACFOU2_25165</name>
</gene>
<dbReference type="InterPro" id="IPR006124">
    <property type="entry name" value="Metalloenzyme"/>
</dbReference>
<dbReference type="PANTHER" id="PTHR31637">
    <property type="entry name" value="2,3-BISPHOSPHOGLYCERATE-INDEPENDENT PHOSPHOGLYCERATE MUTASE"/>
    <property type="match status" value="1"/>
</dbReference>
<feature type="binding site" evidence="8">
    <location>
        <position position="462"/>
    </location>
    <ligand>
        <name>Mn(2+)</name>
        <dbReference type="ChEBI" id="CHEBI:29035"/>
        <label>1</label>
    </ligand>
</feature>
<comment type="catalytic activity">
    <reaction evidence="1 8">
        <text>(2R)-2-phosphoglycerate = (2R)-3-phosphoglycerate</text>
        <dbReference type="Rhea" id="RHEA:15901"/>
        <dbReference type="ChEBI" id="CHEBI:58272"/>
        <dbReference type="ChEBI" id="CHEBI:58289"/>
        <dbReference type="EC" id="5.4.2.12"/>
    </reaction>
</comment>
<comment type="caution">
    <text evidence="12">The sequence shown here is derived from an EMBL/GenBank/DDBJ whole genome shotgun (WGS) entry which is preliminary data.</text>
</comment>
<keyword evidence="7 8" id="KW-0413">Isomerase</keyword>
<dbReference type="InterPro" id="IPR036646">
    <property type="entry name" value="PGAM_B_sf"/>
</dbReference>
<feature type="domain" description="BPG-independent PGAM N-terminal" evidence="11">
    <location>
        <begin position="82"/>
        <end position="299"/>
    </location>
</feature>
<accession>A0ABV8B8J8</accession>
<comment type="pathway">
    <text evidence="2 8">Carbohydrate degradation; glycolysis; pyruvate from D-glyceraldehyde 3-phosphate: step 3/5.</text>
</comment>
<dbReference type="EMBL" id="JBHRZT010000073">
    <property type="protein sequence ID" value="MFC3886607.1"/>
    <property type="molecule type" value="Genomic_DNA"/>
</dbReference>
<feature type="domain" description="Metalloenzyme" evidence="10">
    <location>
        <begin position="4"/>
        <end position="498"/>
    </location>
</feature>
<dbReference type="PANTHER" id="PTHR31637:SF0">
    <property type="entry name" value="2,3-BISPHOSPHOGLYCERATE-INDEPENDENT PHOSPHOGLYCERATE MUTASE"/>
    <property type="match status" value="1"/>
</dbReference>
<feature type="binding site" evidence="8">
    <location>
        <position position="445"/>
    </location>
    <ligand>
        <name>Mn(2+)</name>
        <dbReference type="ChEBI" id="CHEBI:29035"/>
        <label>2</label>
    </ligand>
</feature>
<reference evidence="13" key="1">
    <citation type="journal article" date="2019" name="Int. J. Syst. Evol. Microbiol.">
        <title>The Global Catalogue of Microorganisms (GCM) 10K type strain sequencing project: providing services to taxonomists for standard genome sequencing and annotation.</title>
        <authorList>
            <consortium name="The Broad Institute Genomics Platform"/>
            <consortium name="The Broad Institute Genome Sequencing Center for Infectious Disease"/>
            <person name="Wu L."/>
            <person name="Ma J."/>
        </authorList>
    </citation>
    <scope>NUCLEOTIDE SEQUENCE [LARGE SCALE GENOMIC DNA]</scope>
    <source>
        <strain evidence="13">CCUG 61889</strain>
    </source>
</reference>
<dbReference type="RefSeq" id="WP_377919023.1">
    <property type="nucleotide sequence ID" value="NZ_JBHRZT010000073.1"/>
</dbReference>
<evidence type="ECO:0000256" key="3">
    <source>
        <dbReference type="ARBA" id="ARBA00008819"/>
    </source>
</evidence>
<keyword evidence="8" id="KW-0749">Sporulation</keyword>
<feature type="binding site" evidence="8">
    <location>
        <position position="403"/>
    </location>
    <ligand>
        <name>Mn(2+)</name>
        <dbReference type="ChEBI" id="CHEBI:29035"/>
        <label>1</label>
    </ligand>
</feature>
<dbReference type="Gene3D" id="3.40.720.10">
    <property type="entry name" value="Alkaline Phosphatase, subunit A"/>
    <property type="match status" value="1"/>
</dbReference>
<dbReference type="SUPFAM" id="SSF53649">
    <property type="entry name" value="Alkaline phosphatase-like"/>
    <property type="match status" value="1"/>
</dbReference>
<organism evidence="12 13">
    <name type="scientific">Bacillus songklensis</name>
    <dbReference type="NCBI Taxonomy" id="1069116"/>
    <lineage>
        <taxon>Bacteria</taxon>
        <taxon>Bacillati</taxon>
        <taxon>Bacillota</taxon>
        <taxon>Bacilli</taxon>
        <taxon>Bacillales</taxon>
        <taxon>Bacillaceae</taxon>
        <taxon>Bacillus</taxon>
    </lineage>
</organism>
<evidence type="ECO:0000256" key="2">
    <source>
        <dbReference type="ARBA" id="ARBA00004798"/>
    </source>
</evidence>
<feature type="binding site" evidence="8">
    <location>
        <position position="12"/>
    </location>
    <ligand>
        <name>Mn(2+)</name>
        <dbReference type="ChEBI" id="CHEBI:29035"/>
        <label>2</label>
    </ligand>
</feature>
<comment type="subunit">
    <text evidence="8">Monomer.</text>
</comment>
<dbReference type="Proteomes" id="UP001595752">
    <property type="component" value="Unassembled WGS sequence"/>
</dbReference>
<sequence length="510" mass="56510">MSKKPVALIILDGFACREETKGNAVAQAKKPNFDRFWNQYPHANLTASGEAVGLPEGQMGNSEVGHLNIGAGRIVYQSLTRVNVAIREGEFEQNETFLDAMNHVKQNGTSLHLFGLLSDGGVHSHIHHLYALLRLAAKEGVKNVYIHGFLDGRDVGPKTAKQYIDELNEKIKEYGVGEIATLSGRYYSMDRDKRWERVEKSYRAMVYGEGPTYKDAYECIEDSYQNGIFDEFVLPSVIVKEDGQPVATIQDNDAVIFYNFRPDRAIQISNTFTNDDFRSFDRGPKHPKNLHFVCLTHFSETVDGYVAFKPVNLDNTIGEVISQNGLTQLRIAETEKYPHVTFFMSGGREAEFPGETRILIDSPKVATYDLKPEMSAYEVTDALLKEIEADKQDAIILNFANPDMVGHSGMLEPTIKAVETVDECLGKVVDAILAKGGAAIITADHGNADEVVTLEGQPMTAHTTNPVPVIVTKQGIELREDGILGDLAPTMLTLLNLEQPKEMTGKTLIK</sequence>
<dbReference type="Gene3D" id="3.40.1450.10">
    <property type="entry name" value="BPG-independent phosphoglycerate mutase, domain B"/>
    <property type="match status" value="1"/>
</dbReference>
<proteinExistence type="inferred from homology"/>
<evidence type="ECO:0000256" key="4">
    <source>
        <dbReference type="ARBA" id="ARBA00022723"/>
    </source>
</evidence>
<dbReference type="Pfam" id="PF01676">
    <property type="entry name" value="Metalloenzyme"/>
    <property type="match status" value="1"/>
</dbReference>
<dbReference type="SUPFAM" id="SSF64158">
    <property type="entry name" value="2,3-Bisphosphoglycerate-independent phosphoglycerate mutase, substrate-binding domain"/>
    <property type="match status" value="1"/>
</dbReference>
<evidence type="ECO:0000256" key="9">
    <source>
        <dbReference type="NCBIfam" id="TIGR01307"/>
    </source>
</evidence>
<evidence type="ECO:0000259" key="11">
    <source>
        <dbReference type="Pfam" id="PF06415"/>
    </source>
</evidence>
<feature type="binding site" evidence="8">
    <location>
        <begin position="261"/>
        <end position="264"/>
    </location>
    <ligand>
        <name>substrate</name>
    </ligand>
</feature>
<evidence type="ECO:0000256" key="5">
    <source>
        <dbReference type="ARBA" id="ARBA00023152"/>
    </source>
</evidence>
<comment type="function">
    <text evidence="8">Essential for rapid growth and for sporulation. Catalyzes the interconversion of 2-phosphoglycerate and 3-phosphoglycerate.</text>
</comment>
<keyword evidence="4 8" id="KW-0479">Metal-binding</keyword>
<dbReference type="GO" id="GO:0004619">
    <property type="term" value="F:phosphoglycerate mutase activity"/>
    <property type="evidence" value="ECO:0007669"/>
    <property type="project" value="UniProtKB-EC"/>
</dbReference>
<dbReference type="InterPro" id="IPR011258">
    <property type="entry name" value="BPG-indep_PGM_N"/>
</dbReference>
<feature type="binding site" evidence="8">
    <location>
        <position position="123"/>
    </location>
    <ligand>
        <name>substrate</name>
    </ligand>
</feature>
<evidence type="ECO:0000313" key="12">
    <source>
        <dbReference type="EMBL" id="MFC3886607.1"/>
    </source>
</evidence>
<evidence type="ECO:0000256" key="7">
    <source>
        <dbReference type="ARBA" id="ARBA00023235"/>
    </source>
</evidence>
<dbReference type="InterPro" id="IPR005995">
    <property type="entry name" value="Pgm_bpd_ind"/>
</dbReference>
<keyword evidence="13" id="KW-1185">Reference proteome</keyword>
<feature type="binding site" evidence="8">
    <location>
        <position position="444"/>
    </location>
    <ligand>
        <name>Mn(2+)</name>
        <dbReference type="ChEBI" id="CHEBI:29035"/>
        <label>2</label>
    </ligand>
</feature>
<feature type="active site" description="Phosphoserine intermediate" evidence="8">
    <location>
        <position position="62"/>
    </location>
</feature>
<feature type="binding site" evidence="8">
    <location>
        <position position="336"/>
    </location>
    <ligand>
        <name>substrate</name>
    </ligand>
</feature>
<dbReference type="InterPro" id="IPR017850">
    <property type="entry name" value="Alkaline_phosphatase_core_sf"/>
</dbReference>
<feature type="binding site" evidence="8">
    <location>
        <position position="191"/>
    </location>
    <ligand>
        <name>substrate</name>
    </ligand>
</feature>
<evidence type="ECO:0000256" key="8">
    <source>
        <dbReference type="HAMAP-Rule" id="MF_01038"/>
    </source>
</evidence>
<protein>
    <recommendedName>
        <fullName evidence="8 9">2,3-bisphosphoglycerate-independent phosphoglycerate mutase</fullName>
        <shortName evidence="8">BPG-independent PGAM</shortName>
        <shortName evidence="8">Phosphoglyceromutase</shortName>
        <shortName evidence="8">iPGM</shortName>
        <ecNumber evidence="8 9">5.4.2.12</ecNumber>
    </recommendedName>
</protein>
<name>A0ABV8B8J8_9BACI</name>
<dbReference type="HAMAP" id="MF_01038">
    <property type="entry name" value="GpmI"/>
    <property type="match status" value="1"/>
</dbReference>
<dbReference type="PIRSF" id="PIRSF001492">
    <property type="entry name" value="IPGAM"/>
    <property type="match status" value="1"/>
</dbReference>
<feature type="binding site" evidence="8">
    <location>
        <begin position="153"/>
        <end position="154"/>
    </location>
    <ligand>
        <name>substrate</name>
    </ligand>
</feature>
<evidence type="ECO:0000256" key="6">
    <source>
        <dbReference type="ARBA" id="ARBA00023211"/>
    </source>
</evidence>
<comment type="cofactor">
    <cofactor evidence="8">
        <name>Mn(2+)</name>
        <dbReference type="ChEBI" id="CHEBI:29035"/>
    </cofactor>
    <text evidence="8">Binds 2 manganese ions per subunit.</text>
</comment>
<dbReference type="Pfam" id="PF06415">
    <property type="entry name" value="iPGM_N"/>
    <property type="match status" value="1"/>
</dbReference>
<keyword evidence="6 8" id="KW-0464">Manganese</keyword>
<dbReference type="EC" id="5.4.2.12" evidence="8 9"/>
<comment type="caution">
    <text evidence="8">Lacks conserved residue(s) required for the propagation of feature annotation.</text>
</comment>
<comment type="similarity">
    <text evidence="3 8">Belongs to the BPG-independent phosphoglycerate mutase family.</text>
</comment>
<dbReference type="NCBIfam" id="TIGR01307">
    <property type="entry name" value="pgm_bpd_ind"/>
    <property type="match status" value="1"/>
</dbReference>
<evidence type="ECO:0000256" key="1">
    <source>
        <dbReference type="ARBA" id="ARBA00000370"/>
    </source>
</evidence>
<feature type="binding site" evidence="8">
    <location>
        <position position="62"/>
    </location>
    <ligand>
        <name>Mn(2+)</name>
        <dbReference type="ChEBI" id="CHEBI:29035"/>
        <label>2</label>
    </ligand>
</feature>
<feature type="binding site" evidence="8">
    <location>
        <position position="185"/>
    </location>
    <ligand>
        <name>substrate</name>
    </ligand>
</feature>
<evidence type="ECO:0000259" key="10">
    <source>
        <dbReference type="Pfam" id="PF01676"/>
    </source>
</evidence>
<feature type="binding site" evidence="8">
    <location>
        <position position="407"/>
    </location>
    <ligand>
        <name>Mn(2+)</name>
        <dbReference type="ChEBI" id="CHEBI:29035"/>
        <label>1</label>
    </ligand>
</feature>
<dbReference type="CDD" id="cd16010">
    <property type="entry name" value="iPGM"/>
    <property type="match status" value="1"/>
</dbReference>